<dbReference type="Proteomes" id="UP000295075">
    <property type="component" value="Unassembled WGS sequence"/>
</dbReference>
<keyword evidence="2" id="KW-1185">Reference proteome</keyword>
<sequence length="282" mass="32077">MTTLLRSDWEPLQLAHTARADALLAGHLARKQRRESHPVEDFLFTYYSARPNQLRVWHPGPGLRLLEAPEYAERRGYVVIDGAAQLDPAEIDRRTDSITWIRGLLGATLDRQPQFGCFGLHEWAMVYRTDAVRHQKWPLRLGAEGTDQVVESHKIGCSHFDAFRFFTDAARPLNVLQPTREAQPQLEQGGCLHANMDLYKWATKLAPFTPSALVLDCFELARDIRTLDMRASPYDLAPLGYDPVRIETTEGKAEYAAAQRTFAQRARPLREQLVALCNELLD</sequence>
<gene>
    <name evidence="1" type="ORF">E1261_27085</name>
</gene>
<reference evidence="1 2" key="1">
    <citation type="submission" date="2019-03" db="EMBL/GenBank/DDBJ databases">
        <title>Draft genome sequences of novel Actinobacteria.</title>
        <authorList>
            <person name="Sahin N."/>
            <person name="Ay H."/>
            <person name="Saygin H."/>
        </authorList>
    </citation>
    <scope>NUCLEOTIDE SEQUENCE [LARGE SCALE GENOMIC DNA]</scope>
    <source>
        <strain evidence="1 2">JCM 30547</strain>
    </source>
</reference>
<evidence type="ECO:0000313" key="2">
    <source>
        <dbReference type="Proteomes" id="UP000295075"/>
    </source>
</evidence>
<accession>A0A4R4PPM2</accession>
<organism evidence="1 2">
    <name type="scientific">Kribbella albertanoniae</name>
    <dbReference type="NCBI Taxonomy" id="1266829"/>
    <lineage>
        <taxon>Bacteria</taxon>
        <taxon>Bacillati</taxon>
        <taxon>Actinomycetota</taxon>
        <taxon>Actinomycetes</taxon>
        <taxon>Propionibacteriales</taxon>
        <taxon>Kribbellaceae</taxon>
        <taxon>Kribbella</taxon>
    </lineage>
</organism>
<dbReference type="RefSeq" id="WP_132411319.1">
    <property type="nucleotide sequence ID" value="NZ_SMKA01000150.1"/>
</dbReference>
<dbReference type="OrthoDB" id="9790578at2"/>
<dbReference type="AlphaFoldDB" id="A0A4R4PPM2"/>
<protein>
    <submittedName>
        <fullName evidence="1">3-methyladenine DNA glycosylase</fullName>
    </submittedName>
</protein>
<dbReference type="EMBL" id="SMKA01000150">
    <property type="protein sequence ID" value="TDC24039.1"/>
    <property type="molecule type" value="Genomic_DNA"/>
</dbReference>
<evidence type="ECO:0000313" key="1">
    <source>
        <dbReference type="EMBL" id="TDC24039.1"/>
    </source>
</evidence>
<proteinExistence type="predicted"/>
<name>A0A4R4PPM2_9ACTN</name>
<comment type="caution">
    <text evidence="1">The sequence shown here is derived from an EMBL/GenBank/DDBJ whole genome shotgun (WGS) entry which is preliminary data.</text>
</comment>